<gene>
    <name evidence="1" type="ORF">Pla110_42660</name>
</gene>
<keyword evidence="2" id="KW-1185">Reference proteome</keyword>
<proteinExistence type="predicted"/>
<protein>
    <submittedName>
        <fullName evidence="1">Uncharacterized protein</fullName>
    </submittedName>
</protein>
<dbReference type="KEGG" id="plon:Pla110_42660"/>
<evidence type="ECO:0000313" key="2">
    <source>
        <dbReference type="Proteomes" id="UP000317178"/>
    </source>
</evidence>
<accession>A0A518CTG4</accession>
<name>A0A518CTG4_9PLAN</name>
<dbReference type="OrthoDB" id="1495600at2"/>
<organism evidence="1 2">
    <name type="scientific">Polystyrenella longa</name>
    <dbReference type="NCBI Taxonomy" id="2528007"/>
    <lineage>
        <taxon>Bacteria</taxon>
        <taxon>Pseudomonadati</taxon>
        <taxon>Planctomycetota</taxon>
        <taxon>Planctomycetia</taxon>
        <taxon>Planctomycetales</taxon>
        <taxon>Planctomycetaceae</taxon>
        <taxon>Polystyrenella</taxon>
    </lineage>
</organism>
<dbReference type="Proteomes" id="UP000317178">
    <property type="component" value="Chromosome"/>
</dbReference>
<dbReference type="AlphaFoldDB" id="A0A518CTG4"/>
<evidence type="ECO:0000313" key="1">
    <source>
        <dbReference type="EMBL" id="QDU82508.1"/>
    </source>
</evidence>
<sequence>MEISFATLASVYESLINGDISREEASDWAYKLDHDRSEGVHTTSAMVNSQDFYAAISFLCAADMKNSPIEYTYSLQEFFEYYQEHIKPNF</sequence>
<dbReference type="EMBL" id="CP036281">
    <property type="protein sequence ID" value="QDU82508.1"/>
    <property type="molecule type" value="Genomic_DNA"/>
</dbReference>
<dbReference type="RefSeq" id="WP_144998770.1">
    <property type="nucleotide sequence ID" value="NZ_CP036281.1"/>
</dbReference>
<reference evidence="1 2" key="1">
    <citation type="submission" date="2019-02" db="EMBL/GenBank/DDBJ databases">
        <title>Deep-cultivation of Planctomycetes and their phenomic and genomic characterization uncovers novel biology.</title>
        <authorList>
            <person name="Wiegand S."/>
            <person name="Jogler M."/>
            <person name="Boedeker C."/>
            <person name="Pinto D."/>
            <person name="Vollmers J."/>
            <person name="Rivas-Marin E."/>
            <person name="Kohn T."/>
            <person name="Peeters S.H."/>
            <person name="Heuer A."/>
            <person name="Rast P."/>
            <person name="Oberbeckmann S."/>
            <person name="Bunk B."/>
            <person name="Jeske O."/>
            <person name="Meyerdierks A."/>
            <person name="Storesund J.E."/>
            <person name="Kallscheuer N."/>
            <person name="Luecker S."/>
            <person name="Lage O.M."/>
            <person name="Pohl T."/>
            <person name="Merkel B.J."/>
            <person name="Hornburger P."/>
            <person name="Mueller R.-W."/>
            <person name="Bruemmer F."/>
            <person name="Labrenz M."/>
            <person name="Spormann A.M."/>
            <person name="Op den Camp H."/>
            <person name="Overmann J."/>
            <person name="Amann R."/>
            <person name="Jetten M.S.M."/>
            <person name="Mascher T."/>
            <person name="Medema M.H."/>
            <person name="Devos D.P."/>
            <person name="Kaster A.-K."/>
            <person name="Ovreas L."/>
            <person name="Rohde M."/>
            <person name="Galperin M.Y."/>
            <person name="Jogler C."/>
        </authorList>
    </citation>
    <scope>NUCLEOTIDE SEQUENCE [LARGE SCALE GENOMIC DNA]</scope>
    <source>
        <strain evidence="1 2">Pla110</strain>
    </source>
</reference>